<sequence length="486" mass="58384">MNFELLPNEIIIELSEYFDGNHLLYTFYGLNFRFNYLLYKQYRLYSFKFHSISKHNFDMICQQHLPFIANQVINLSLFDDDNTPKQINLFFSYTQSFSQFTHLRKLSLVTIRSYKTLIKVIHECQHLSNLNYFLFYFSCRNCQTDFQFIIDTIWSLPKLIYCRIGLHIDKQQIFLSDPWKIITLLQNIPNLRCLKVSLLCNLLDGHQWEQIIRNYLPKLKVLRLSMRNVLSLNENIEEQVDELINSFRSSFWIDERKCLSKGCYYNYEKPSDLWRSTYPHDNQQNYYNDLTIIYDYTFFDQSFPTNIYLSKIKFLVIKFPINNQFWSIIPNLKELSVLIISSYRDIFQTEFQRLLNRAPHLDHLRIDQEKSLPLQKSLFNYTSTSIRQLSLENYYFNEEECIALTHSSLIIQCQVLSIQVISRQSIIILVKNIKNLRRLDIQCEDDLHDGKTPNKHDLVQCLNDHLSSMYLIFRDSDDTSRIRIWI</sequence>
<protein>
    <recommendedName>
        <fullName evidence="3">F-box domain-containing protein</fullName>
    </recommendedName>
</protein>
<name>A0A819ZZT1_9BILA</name>
<dbReference type="Proteomes" id="UP000663836">
    <property type="component" value="Unassembled WGS sequence"/>
</dbReference>
<dbReference type="EMBL" id="CAJOBD010011655">
    <property type="protein sequence ID" value="CAF4170599.1"/>
    <property type="molecule type" value="Genomic_DNA"/>
</dbReference>
<comment type="caution">
    <text evidence="1">The sequence shown here is derived from an EMBL/GenBank/DDBJ whole genome shotgun (WGS) entry which is preliminary data.</text>
</comment>
<organism evidence="1 2">
    <name type="scientific">Rotaria sordida</name>
    <dbReference type="NCBI Taxonomy" id="392033"/>
    <lineage>
        <taxon>Eukaryota</taxon>
        <taxon>Metazoa</taxon>
        <taxon>Spiralia</taxon>
        <taxon>Gnathifera</taxon>
        <taxon>Rotifera</taxon>
        <taxon>Eurotatoria</taxon>
        <taxon>Bdelloidea</taxon>
        <taxon>Philodinida</taxon>
        <taxon>Philodinidae</taxon>
        <taxon>Rotaria</taxon>
    </lineage>
</organism>
<evidence type="ECO:0000313" key="2">
    <source>
        <dbReference type="Proteomes" id="UP000663836"/>
    </source>
</evidence>
<accession>A0A819ZZT1</accession>
<gene>
    <name evidence="1" type="ORF">JBS370_LOCUS34989</name>
</gene>
<dbReference type="AlphaFoldDB" id="A0A819ZZT1"/>
<proteinExistence type="predicted"/>
<reference evidence="1" key="1">
    <citation type="submission" date="2021-02" db="EMBL/GenBank/DDBJ databases">
        <authorList>
            <person name="Nowell W R."/>
        </authorList>
    </citation>
    <scope>NUCLEOTIDE SEQUENCE</scope>
</reference>
<evidence type="ECO:0000313" key="1">
    <source>
        <dbReference type="EMBL" id="CAF4170599.1"/>
    </source>
</evidence>
<evidence type="ECO:0008006" key="3">
    <source>
        <dbReference type="Google" id="ProtNLM"/>
    </source>
</evidence>